<dbReference type="GO" id="GO:0000155">
    <property type="term" value="F:phosphorelay sensor kinase activity"/>
    <property type="evidence" value="ECO:0007669"/>
    <property type="project" value="InterPro"/>
</dbReference>
<dbReference type="Pfam" id="PF02518">
    <property type="entry name" value="HATPase_c"/>
    <property type="match status" value="1"/>
</dbReference>
<feature type="domain" description="PAC" evidence="10">
    <location>
        <begin position="598"/>
        <end position="650"/>
    </location>
</feature>
<feature type="modified residue" description="4-aspartylphosphate" evidence="7">
    <location>
        <position position="963"/>
    </location>
</feature>
<dbReference type="CDD" id="cd00082">
    <property type="entry name" value="HisKA"/>
    <property type="match status" value="1"/>
</dbReference>
<dbReference type="SUPFAM" id="SSF55785">
    <property type="entry name" value="PYP-like sensor domain (PAS domain)"/>
    <property type="match status" value="5"/>
</dbReference>
<keyword evidence="5" id="KW-0808">Transferase</keyword>
<dbReference type="GO" id="GO:0005886">
    <property type="term" value="C:plasma membrane"/>
    <property type="evidence" value="ECO:0007669"/>
    <property type="project" value="UniProtKB-SubCell"/>
</dbReference>
<dbReference type="RefSeq" id="WP_332288920.1">
    <property type="nucleotide sequence ID" value="NZ_JAZIBG010000020.1"/>
</dbReference>
<dbReference type="InterPro" id="IPR003594">
    <property type="entry name" value="HATPase_dom"/>
</dbReference>
<protein>
    <recommendedName>
        <fullName evidence="3">histidine kinase</fullName>
        <ecNumber evidence="3">2.7.13.3</ecNumber>
    </recommendedName>
</protein>
<dbReference type="InterPro" id="IPR013656">
    <property type="entry name" value="PAS_4"/>
</dbReference>
<dbReference type="PROSITE" id="PS50113">
    <property type="entry name" value="PAC"/>
    <property type="match status" value="1"/>
</dbReference>
<dbReference type="InterPro" id="IPR036890">
    <property type="entry name" value="HATPase_C_sf"/>
</dbReference>
<dbReference type="InterPro" id="IPR003661">
    <property type="entry name" value="HisK_dim/P_dom"/>
</dbReference>
<dbReference type="PROSITE" id="PS50110">
    <property type="entry name" value="RESPONSE_REGULATORY"/>
    <property type="match status" value="1"/>
</dbReference>
<dbReference type="SUPFAM" id="SSF52172">
    <property type="entry name" value="CheY-like"/>
    <property type="match status" value="1"/>
</dbReference>
<dbReference type="InterPro" id="IPR035965">
    <property type="entry name" value="PAS-like_dom_sf"/>
</dbReference>
<evidence type="ECO:0000259" key="9">
    <source>
        <dbReference type="PROSITE" id="PS50110"/>
    </source>
</evidence>
<feature type="domain" description="Response regulatory" evidence="9">
    <location>
        <begin position="913"/>
        <end position="1030"/>
    </location>
</feature>
<evidence type="ECO:0000259" key="8">
    <source>
        <dbReference type="PROSITE" id="PS50109"/>
    </source>
</evidence>
<dbReference type="InterPro" id="IPR004358">
    <property type="entry name" value="Sig_transdc_His_kin-like_C"/>
</dbReference>
<dbReference type="Gene3D" id="3.40.50.2300">
    <property type="match status" value="1"/>
</dbReference>
<comment type="subcellular location">
    <subcellularLocation>
        <location evidence="2">Cell inner membrane</location>
        <topology evidence="2">Multi-pass membrane protein</topology>
    </subcellularLocation>
</comment>
<dbReference type="InterPro" id="IPR011006">
    <property type="entry name" value="CheY-like_superfamily"/>
</dbReference>
<dbReference type="PANTHER" id="PTHR43047:SF72">
    <property type="entry name" value="OSMOSENSING HISTIDINE PROTEIN KINASE SLN1"/>
    <property type="match status" value="1"/>
</dbReference>
<dbReference type="SUPFAM" id="SSF47384">
    <property type="entry name" value="Homodimeric domain of signal transducing histidine kinase"/>
    <property type="match status" value="1"/>
</dbReference>
<dbReference type="Gene3D" id="3.30.450.20">
    <property type="entry name" value="PAS domain"/>
    <property type="match status" value="5"/>
</dbReference>
<dbReference type="InterPro" id="IPR005467">
    <property type="entry name" value="His_kinase_dom"/>
</dbReference>
<dbReference type="EMBL" id="JAZIBG010000020">
    <property type="protein sequence ID" value="MEF7613980.1"/>
    <property type="molecule type" value="Genomic_DNA"/>
</dbReference>
<dbReference type="FunFam" id="3.30.565.10:FF:000006">
    <property type="entry name" value="Sensor histidine kinase WalK"/>
    <property type="match status" value="1"/>
</dbReference>
<dbReference type="InterPro" id="IPR000700">
    <property type="entry name" value="PAS-assoc_C"/>
</dbReference>
<evidence type="ECO:0000313" key="12">
    <source>
        <dbReference type="Proteomes" id="UP001336250"/>
    </source>
</evidence>
<dbReference type="PANTHER" id="PTHR43047">
    <property type="entry name" value="TWO-COMPONENT HISTIDINE PROTEIN KINASE"/>
    <property type="match status" value="1"/>
</dbReference>
<dbReference type="SMART" id="SM00448">
    <property type="entry name" value="REC"/>
    <property type="match status" value="1"/>
</dbReference>
<reference evidence="11 12" key="1">
    <citation type="submission" date="2024-02" db="EMBL/GenBank/DDBJ databases">
        <title>Genome sequence of Aquincola sp. MAHUQ-54.</title>
        <authorList>
            <person name="Huq M.A."/>
        </authorList>
    </citation>
    <scope>NUCLEOTIDE SEQUENCE [LARGE SCALE GENOMIC DNA]</scope>
    <source>
        <strain evidence="11 12">MAHUQ-54</strain>
    </source>
</reference>
<keyword evidence="6" id="KW-0418">Kinase</keyword>
<dbReference type="Gene3D" id="2.10.70.100">
    <property type="match status" value="2"/>
</dbReference>
<dbReference type="InterPro" id="IPR013655">
    <property type="entry name" value="PAS_fold_3"/>
</dbReference>
<dbReference type="SUPFAM" id="SSF55874">
    <property type="entry name" value="ATPase domain of HSP90 chaperone/DNA topoisomerase II/histidine kinase"/>
    <property type="match status" value="1"/>
</dbReference>
<dbReference type="InterPro" id="IPR036097">
    <property type="entry name" value="HisK_dim/P_sf"/>
</dbReference>
<dbReference type="InterPro" id="IPR001610">
    <property type="entry name" value="PAC"/>
</dbReference>
<keyword evidence="4 7" id="KW-0597">Phosphoprotein</keyword>
<name>A0AAW9Q9Q9_9BURK</name>
<evidence type="ECO:0000256" key="6">
    <source>
        <dbReference type="ARBA" id="ARBA00022777"/>
    </source>
</evidence>
<dbReference type="SMART" id="SM00387">
    <property type="entry name" value="HATPase_c"/>
    <property type="match status" value="1"/>
</dbReference>
<dbReference type="PROSITE" id="PS50109">
    <property type="entry name" value="HIS_KIN"/>
    <property type="match status" value="1"/>
</dbReference>
<dbReference type="PRINTS" id="PR00344">
    <property type="entry name" value="BCTRLSENSOR"/>
</dbReference>
<dbReference type="Pfam" id="PF08447">
    <property type="entry name" value="PAS_3"/>
    <property type="match status" value="3"/>
</dbReference>
<evidence type="ECO:0000256" key="4">
    <source>
        <dbReference type="ARBA" id="ARBA00022553"/>
    </source>
</evidence>
<evidence type="ECO:0000259" key="10">
    <source>
        <dbReference type="PROSITE" id="PS50113"/>
    </source>
</evidence>
<dbReference type="EC" id="2.7.13.3" evidence="3"/>
<evidence type="ECO:0000256" key="2">
    <source>
        <dbReference type="ARBA" id="ARBA00004429"/>
    </source>
</evidence>
<evidence type="ECO:0000313" key="11">
    <source>
        <dbReference type="EMBL" id="MEF7613980.1"/>
    </source>
</evidence>
<feature type="domain" description="Histidine kinase" evidence="8">
    <location>
        <begin position="667"/>
        <end position="884"/>
    </location>
</feature>
<dbReference type="InterPro" id="IPR001789">
    <property type="entry name" value="Sig_transdc_resp-reg_receiver"/>
</dbReference>
<dbReference type="Proteomes" id="UP001336250">
    <property type="component" value="Unassembled WGS sequence"/>
</dbReference>
<dbReference type="NCBIfam" id="TIGR00229">
    <property type="entry name" value="sensory_box"/>
    <property type="match status" value="1"/>
</dbReference>
<evidence type="ECO:0000256" key="1">
    <source>
        <dbReference type="ARBA" id="ARBA00000085"/>
    </source>
</evidence>
<dbReference type="SMART" id="SM00091">
    <property type="entry name" value="PAS"/>
    <property type="match status" value="4"/>
</dbReference>
<evidence type="ECO:0000256" key="5">
    <source>
        <dbReference type="ARBA" id="ARBA00022679"/>
    </source>
</evidence>
<comment type="caution">
    <text evidence="11">The sequence shown here is derived from an EMBL/GenBank/DDBJ whole genome shotgun (WGS) entry which is preliminary data.</text>
</comment>
<dbReference type="InterPro" id="IPR000014">
    <property type="entry name" value="PAS"/>
</dbReference>
<dbReference type="Pfam" id="PF00512">
    <property type="entry name" value="HisKA"/>
    <property type="match status" value="1"/>
</dbReference>
<evidence type="ECO:0000256" key="7">
    <source>
        <dbReference type="PROSITE-ProRule" id="PRU00169"/>
    </source>
</evidence>
<dbReference type="SMART" id="SM00086">
    <property type="entry name" value="PAC"/>
    <property type="match status" value="5"/>
</dbReference>
<sequence>MPYTHNPAWHPAPPDPSGLLNASDCAIALLDVGGTLVWQNEAFTQSIGLPLHDAEGRHLAALLSGPGTNLALPLWIAQQLADGRGVDRLEFVGRRHDGRELCCRLTITPFNAGLSFVVTMTDAAAAIHYAREAERLAELLETVQQLAGIGLWERDAASLDGRWDRHMFRLVGLPQAAQPPRIHRALRHTHPDDNAAAAFLASLATPGDYSARFRHLKDDGTVRHLHSQWRVPGGEGAGRVVGILRDVTDSAELVRSFEDANTHLSLAVELGRIAMWRHDLQTEQVECNDVLSNIVGIPADACSFHHGRWLAIVHPEDLGKVEADLSAARLGTPTNLQARYRGPAGDWRYVMTRRVAQRDHHGQPVALLGVAFDVTDQAVDAQRALDLAHTLEAAARATGIGICAVERSASGRRGWTVSWNTQMQSLFGCPPGAPPPMSLGRWIRRCVHPNDAARVHDSLRRWLRQPTAPVEVEFRAADAQGRGAVRWLSLRGDAGAPSGAPARIFCVVMDTTERHQSLQRLQAAVERAELATRGVGIGTWERLADGTVLWDEQMFRLRDMQAAPRAPDEPARVAIVHPDDREAIRSFHLPSSGAAMSPTYEFRIVLPDGRIRWLASRSTPILGPHGAEVRRIGVNWDITDNKNTELAQRERELARRESQAKSRLLARISHELRTPLNAVLGVTQLMLMGGQPPDPALQRRQLEQIQAASRHLLALIDGVLDLSAYEGGEMKPDLQAVDLQAVVAQSLPLVESAAAARRIGLATALRAASMPWADPTRLRQVLVNLLSNAVKYNRDGGRVRVESRDEDGHVVLAVADTGHGIEPGQRQHLFQPFNRLGREHEGIEGTGIGLAIVKTLAEGMGGRIEVDSEPGRGSRFEVWLRCAEDMLDSASARLQAPHPGGRLAPLRSDGRGRVLYIEDNPVNAMIVQAAVAQRPGIVLAVATDGATGVARAAELQPHLVLLDMQLPDADGHEVLRQLRADPRTAGMPCIALSANVLPDDIAQALAAGFADYWTKPIDLQAFLAALDALFGAPRPAAQASALAPRDPR</sequence>
<evidence type="ECO:0000256" key="3">
    <source>
        <dbReference type="ARBA" id="ARBA00012438"/>
    </source>
</evidence>
<dbReference type="Pfam" id="PF00072">
    <property type="entry name" value="Response_reg"/>
    <property type="match status" value="1"/>
</dbReference>
<dbReference type="Pfam" id="PF08448">
    <property type="entry name" value="PAS_4"/>
    <property type="match status" value="1"/>
</dbReference>
<accession>A0AAW9Q9Q9</accession>
<dbReference type="CDD" id="cd00130">
    <property type="entry name" value="PAS"/>
    <property type="match status" value="2"/>
</dbReference>
<dbReference type="Gene3D" id="1.10.287.130">
    <property type="match status" value="1"/>
</dbReference>
<proteinExistence type="predicted"/>
<comment type="catalytic activity">
    <reaction evidence="1">
        <text>ATP + protein L-histidine = ADP + protein N-phospho-L-histidine.</text>
        <dbReference type="EC" id="2.7.13.3"/>
    </reaction>
</comment>
<dbReference type="GO" id="GO:0009927">
    <property type="term" value="F:histidine phosphotransfer kinase activity"/>
    <property type="evidence" value="ECO:0007669"/>
    <property type="project" value="TreeGrafter"/>
</dbReference>
<dbReference type="SMART" id="SM00388">
    <property type="entry name" value="HisKA"/>
    <property type="match status" value="1"/>
</dbReference>
<keyword evidence="12" id="KW-1185">Reference proteome</keyword>
<organism evidence="11 12">
    <name type="scientific">Aquincola agrisoli</name>
    <dbReference type="NCBI Taxonomy" id="3119538"/>
    <lineage>
        <taxon>Bacteria</taxon>
        <taxon>Pseudomonadati</taxon>
        <taxon>Pseudomonadota</taxon>
        <taxon>Betaproteobacteria</taxon>
        <taxon>Burkholderiales</taxon>
        <taxon>Sphaerotilaceae</taxon>
        <taxon>Aquincola</taxon>
    </lineage>
</organism>
<dbReference type="Gene3D" id="3.30.565.10">
    <property type="entry name" value="Histidine kinase-like ATPase, C-terminal domain"/>
    <property type="match status" value="1"/>
</dbReference>
<dbReference type="AlphaFoldDB" id="A0AAW9Q9Q9"/>
<gene>
    <name evidence="11" type="ORF">V4F39_08670</name>
</gene>